<evidence type="ECO:0000313" key="2">
    <source>
        <dbReference type="Proteomes" id="UP000028302"/>
    </source>
</evidence>
<keyword evidence="2" id="KW-1185">Reference proteome</keyword>
<evidence type="ECO:0000313" key="1">
    <source>
        <dbReference type="EMBL" id="KEZ78146.1"/>
    </source>
</evidence>
<sequence length="116" mass="12880">MLVAASVLAGLAGCASHPASQTQDAYNQYWACASQAVRPYVNQRNLTSREAALRAQAHCNDSYQVYRARQIAMVRRTVASDSYDMADQLGAQQALVWRRRVTQALDDYVRRARAGS</sequence>
<dbReference type="AlphaFoldDB" id="A0A084IN62"/>
<organism evidence="1 2">
    <name type="scientific">Salinisphaera hydrothermalis (strain C41B8)</name>
    <dbReference type="NCBI Taxonomy" id="1304275"/>
    <lineage>
        <taxon>Bacteria</taxon>
        <taxon>Pseudomonadati</taxon>
        <taxon>Pseudomonadota</taxon>
        <taxon>Gammaproteobacteria</taxon>
        <taxon>Salinisphaerales</taxon>
        <taxon>Salinisphaeraceae</taxon>
        <taxon>Salinisphaera</taxon>
    </lineage>
</organism>
<name>A0A084IN62_SALHC</name>
<dbReference type="Proteomes" id="UP000028302">
    <property type="component" value="Unassembled WGS sequence"/>
</dbReference>
<comment type="caution">
    <text evidence="1">The sequence shown here is derived from an EMBL/GenBank/DDBJ whole genome shotgun (WGS) entry which is preliminary data.</text>
</comment>
<gene>
    <name evidence="1" type="ORF">C41B8_06162</name>
</gene>
<dbReference type="EMBL" id="APNK01000006">
    <property type="protein sequence ID" value="KEZ78146.1"/>
    <property type="molecule type" value="Genomic_DNA"/>
</dbReference>
<protein>
    <submittedName>
        <fullName evidence="1">Uncharacterized protein</fullName>
    </submittedName>
</protein>
<reference evidence="1 2" key="1">
    <citation type="submission" date="2013-03" db="EMBL/GenBank/DDBJ databases">
        <title>Salinisphaera hydrothermalis C41B8 Genome Sequencing.</title>
        <authorList>
            <person name="Li C."/>
            <person name="Lai Q."/>
            <person name="Shao Z."/>
        </authorList>
    </citation>
    <scope>NUCLEOTIDE SEQUENCE [LARGE SCALE GENOMIC DNA]</scope>
    <source>
        <strain evidence="1 2">C41B8</strain>
    </source>
</reference>
<accession>A0A084IN62</accession>
<proteinExistence type="predicted"/>